<gene>
    <name evidence="5" type="ORF">S01H4_07076</name>
</gene>
<protein>
    <recommendedName>
        <fullName evidence="1">peptidyl-tRNA hydrolase</fullName>
        <ecNumber evidence="1">3.1.1.29</ecNumber>
    </recommendedName>
</protein>
<evidence type="ECO:0000256" key="3">
    <source>
        <dbReference type="ARBA" id="ARBA00038050"/>
    </source>
</evidence>
<organism evidence="5">
    <name type="scientific">marine sediment metagenome</name>
    <dbReference type="NCBI Taxonomy" id="412755"/>
    <lineage>
        <taxon>unclassified sequences</taxon>
        <taxon>metagenomes</taxon>
        <taxon>ecological metagenomes</taxon>
    </lineage>
</organism>
<evidence type="ECO:0000256" key="2">
    <source>
        <dbReference type="ARBA" id="ARBA00022801"/>
    </source>
</evidence>
<dbReference type="GO" id="GO:0005829">
    <property type="term" value="C:cytosol"/>
    <property type="evidence" value="ECO:0007669"/>
    <property type="project" value="TreeGrafter"/>
</dbReference>
<dbReference type="AlphaFoldDB" id="X0YS33"/>
<comment type="caution">
    <text evidence="5">The sequence shown here is derived from an EMBL/GenBank/DDBJ whole genome shotgun (WGS) entry which is preliminary data.</text>
</comment>
<dbReference type="Pfam" id="PF01981">
    <property type="entry name" value="PTH2"/>
    <property type="match status" value="1"/>
</dbReference>
<evidence type="ECO:0000256" key="1">
    <source>
        <dbReference type="ARBA" id="ARBA00013260"/>
    </source>
</evidence>
<dbReference type="GO" id="GO:0004045">
    <property type="term" value="F:peptidyl-tRNA hydrolase activity"/>
    <property type="evidence" value="ECO:0007669"/>
    <property type="project" value="UniProtKB-EC"/>
</dbReference>
<name>X0YS33_9ZZZZ</name>
<evidence type="ECO:0000256" key="4">
    <source>
        <dbReference type="ARBA" id="ARBA00048707"/>
    </source>
</evidence>
<proteinExistence type="inferred from homology"/>
<dbReference type="PANTHER" id="PTHR12649:SF11">
    <property type="entry name" value="PEPTIDYL-TRNA HYDROLASE 2, MITOCHONDRIAL"/>
    <property type="match status" value="1"/>
</dbReference>
<dbReference type="InterPro" id="IPR002833">
    <property type="entry name" value="PTH2"/>
</dbReference>
<dbReference type="Gene3D" id="3.40.1490.10">
    <property type="entry name" value="Bit1"/>
    <property type="match status" value="1"/>
</dbReference>
<reference evidence="5" key="1">
    <citation type="journal article" date="2014" name="Front. Microbiol.">
        <title>High frequency of phylogenetically diverse reductive dehalogenase-homologous genes in deep subseafloor sedimentary metagenomes.</title>
        <authorList>
            <person name="Kawai M."/>
            <person name="Futagami T."/>
            <person name="Toyoda A."/>
            <person name="Takaki Y."/>
            <person name="Nishi S."/>
            <person name="Hori S."/>
            <person name="Arai W."/>
            <person name="Tsubouchi T."/>
            <person name="Morono Y."/>
            <person name="Uchiyama I."/>
            <person name="Ito T."/>
            <person name="Fujiyama A."/>
            <person name="Inagaki F."/>
            <person name="Takami H."/>
        </authorList>
    </citation>
    <scope>NUCLEOTIDE SEQUENCE</scope>
    <source>
        <strain evidence="5">Expedition CK06-06</strain>
    </source>
</reference>
<dbReference type="SUPFAM" id="SSF102462">
    <property type="entry name" value="Peptidyl-tRNA hydrolase II"/>
    <property type="match status" value="1"/>
</dbReference>
<dbReference type="EMBL" id="BART01002268">
    <property type="protein sequence ID" value="GAG59010.1"/>
    <property type="molecule type" value="Genomic_DNA"/>
</dbReference>
<dbReference type="EC" id="3.1.1.29" evidence="1"/>
<comment type="similarity">
    <text evidence="3">Belongs to the PTH2 family.</text>
</comment>
<keyword evidence="2" id="KW-0378">Hydrolase</keyword>
<evidence type="ECO:0000313" key="5">
    <source>
        <dbReference type="EMBL" id="GAG59010.1"/>
    </source>
</evidence>
<accession>X0YS33</accession>
<sequence length="103" mass="11097">MGTGKKCAQSCHASISSADIVRVKNKDAWKKWKNSGQKKVVLRVSGIEDLSEIIQQLDKAKILYFLVRDAGLTQLSPGTTTALGIGPALSTTLDKITGELKLL</sequence>
<dbReference type="InterPro" id="IPR023476">
    <property type="entry name" value="Pep_tRNA_hydro_II_dom_sf"/>
</dbReference>
<dbReference type="PANTHER" id="PTHR12649">
    <property type="entry name" value="PEPTIDYL-TRNA HYDROLASE 2"/>
    <property type="match status" value="1"/>
</dbReference>
<dbReference type="FunFam" id="3.40.1490.10:FF:000002">
    <property type="entry name" value="Peptidyl-tRNA hydrolase 2, mitochondrial"/>
    <property type="match status" value="1"/>
</dbReference>
<dbReference type="NCBIfam" id="TIGR00283">
    <property type="entry name" value="arch_pth2"/>
    <property type="match status" value="1"/>
</dbReference>
<comment type="catalytic activity">
    <reaction evidence="4">
        <text>an N-acyl-L-alpha-aminoacyl-tRNA + H2O = an N-acyl-L-amino acid + a tRNA + H(+)</text>
        <dbReference type="Rhea" id="RHEA:54448"/>
        <dbReference type="Rhea" id="RHEA-COMP:10123"/>
        <dbReference type="Rhea" id="RHEA-COMP:13883"/>
        <dbReference type="ChEBI" id="CHEBI:15377"/>
        <dbReference type="ChEBI" id="CHEBI:15378"/>
        <dbReference type="ChEBI" id="CHEBI:59874"/>
        <dbReference type="ChEBI" id="CHEBI:78442"/>
        <dbReference type="ChEBI" id="CHEBI:138191"/>
        <dbReference type="EC" id="3.1.1.29"/>
    </reaction>
</comment>